<reference evidence="1" key="1">
    <citation type="submission" date="2023-07" db="EMBL/GenBank/DDBJ databases">
        <title>Black Yeasts Isolated from many extreme environments.</title>
        <authorList>
            <person name="Coleine C."/>
            <person name="Stajich J.E."/>
            <person name="Selbmann L."/>
        </authorList>
    </citation>
    <scope>NUCLEOTIDE SEQUENCE</scope>
    <source>
        <strain evidence="1">CCFEE 5714</strain>
    </source>
</reference>
<proteinExistence type="predicted"/>
<comment type="caution">
    <text evidence="1">The sequence shown here is derived from an EMBL/GenBank/DDBJ whole genome shotgun (WGS) entry which is preliminary data.</text>
</comment>
<evidence type="ECO:0000313" key="2">
    <source>
        <dbReference type="Proteomes" id="UP001281147"/>
    </source>
</evidence>
<dbReference type="EC" id="2.1.1.286" evidence="1"/>
<gene>
    <name evidence="1" type="primary">BMT2_2</name>
    <name evidence="1" type="ORF">LTR37_010241</name>
</gene>
<keyword evidence="2" id="KW-1185">Reference proteome</keyword>
<accession>A0ACC3N6D0</accession>
<evidence type="ECO:0000313" key="1">
    <source>
        <dbReference type="EMBL" id="KAK3710614.1"/>
    </source>
</evidence>
<organism evidence="1 2">
    <name type="scientific">Vermiconidia calcicola</name>
    <dbReference type="NCBI Taxonomy" id="1690605"/>
    <lineage>
        <taxon>Eukaryota</taxon>
        <taxon>Fungi</taxon>
        <taxon>Dikarya</taxon>
        <taxon>Ascomycota</taxon>
        <taxon>Pezizomycotina</taxon>
        <taxon>Dothideomycetes</taxon>
        <taxon>Dothideomycetidae</taxon>
        <taxon>Mycosphaerellales</taxon>
        <taxon>Extremaceae</taxon>
        <taxon>Vermiconidia</taxon>
    </lineage>
</organism>
<dbReference type="Proteomes" id="UP001281147">
    <property type="component" value="Unassembled WGS sequence"/>
</dbReference>
<protein>
    <submittedName>
        <fullName evidence="1">25S rRNA (Adenine2142-N1)-methyltransferase</fullName>
        <ecNumber evidence="1">2.1.1.286</ecNumber>
    </submittedName>
</protein>
<sequence length="270" mass="30577">MTRKAPAKRVTLSKGRPPASTKPQASLSKRATQNLIRSHHELNKQLAKVKARGDEQEVASLQKRISDLGGLQSYQLASIQGQSNERGGDSSTVLLEWFEDLKPVLAAGQKLRMLERIDLNSQSEGIVQQDFMERPLPHSETDRFDILSLSLVLNFVPSETGRGDMLKRTCQFLNQKAPRTMAEPLQGTFPALFLVLPAACINNSRYMNEERVTLIMASLAYICLQRKQTAKLIYYLWQLRDRPSPDEQRFPKKEVNPGGQRNNFCVVLQR</sequence>
<keyword evidence="1" id="KW-0489">Methyltransferase</keyword>
<name>A0ACC3N6D0_9PEZI</name>
<keyword evidence="1" id="KW-0808">Transferase</keyword>
<dbReference type="EMBL" id="JAUTXU010000083">
    <property type="protein sequence ID" value="KAK3710614.1"/>
    <property type="molecule type" value="Genomic_DNA"/>
</dbReference>